<protein>
    <submittedName>
        <fullName evidence="1">Uncharacterized protein</fullName>
    </submittedName>
</protein>
<gene>
    <name evidence="1" type="ORF">ERS852510_04134</name>
</gene>
<evidence type="ECO:0000313" key="1">
    <source>
        <dbReference type="EMBL" id="CUQ36077.1"/>
    </source>
</evidence>
<organism evidence="1 2">
    <name type="scientific">Bacteroides uniformis</name>
    <dbReference type="NCBI Taxonomy" id="820"/>
    <lineage>
        <taxon>Bacteria</taxon>
        <taxon>Pseudomonadati</taxon>
        <taxon>Bacteroidota</taxon>
        <taxon>Bacteroidia</taxon>
        <taxon>Bacteroidales</taxon>
        <taxon>Bacteroidaceae</taxon>
        <taxon>Bacteroides</taxon>
    </lineage>
</organism>
<dbReference type="EMBL" id="CZAO01000035">
    <property type="protein sequence ID" value="CUQ36077.1"/>
    <property type="molecule type" value="Genomic_DNA"/>
</dbReference>
<evidence type="ECO:0000313" key="2">
    <source>
        <dbReference type="Proteomes" id="UP000095766"/>
    </source>
</evidence>
<sequence>MNEYVDYYKEHCLNILKGKVKTSKGEVIEIQGEIILNDISNIDYEQAVAFAQSITIGEEGQHLSENVFVHDTILHVFIGNLNARKLWRLSVLLYAMVTKYPVARISLSLMDEYLKLYRIFTLDQKKVDVSAIEFKCSIDGKTENITIKNEELVEKILISYLNMQGDIITIDNLKRYVVDEITSIDKLVNESINKRTLDYFFAKELERFLTSYLNGKFTDKEKELILQILYLFGRYKTTAEDTARYRKLISDGEKLLINKPLVTINGMVMPFTIISNPEITKLRYECLKYINRVKFEDDSNIHI</sequence>
<dbReference type="AlphaFoldDB" id="A0A174VUY3"/>
<accession>A0A174VUY3</accession>
<dbReference type="RefSeq" id="WP_057254379.1">
    <property type="nucleotide sequence ID" value="NZ_CZAO01000035.1"/>
</dbReference>
<reference evidence="1 2" key="1">
    <citation type="submission" date="2015-09" db="EMBL/GenBank/DDBJ databases">
        <authorList>
            <consortium name="Pathogen Informatics"/>
        </authorList>
    </citation>
    <scope>NUCLEOTIDE SEQUENCE [LARGE SCALE GENOMIC DNA]</scope>
    <source>
        <strain evidence="1 2">2789STDY5834898</strain>
    </source>
</reference>
<name>A0A174VUY3_BACUN</name>
<dbReference type="Proteomes" id="UP000095766">
    <property type="component" value="Unassembled WGS sequence"/>
</dbReference>
<proteinExistence type="predicted"/>